<evidence type="ECO:0000313" key="2">
    <source>
        <dbReference type="Proteomes" id="UP001595616"/>
    </source>
</evidence>
<dbReference type="EMBL" id="JBHRYQ010000001">
    <property type="protein sequence ID" value="MFC3812523.1"/>
    <property type="molecule type" value="Genomic_DNA"/>
</dbReference>
<evidence type="ECO:0000313" key="1">
    <source>
        <dbReference type="EMBL" id="MFC3812523.1"/>
    </source>
</evidence>
<accession>A0ABV7YYY8</accession>
<proteinExistence type="predicted"/>
<sequence>MDRTHYKKLFRAAAIQLHKEKFTERGLEIAVGVVLDSVCLKVYKKSWANPAIDPVTSASRVFFSVWVNESSIANQRICYNIHALKLRQLKGYKIQSRQFAEVFRASFKSFEANWPNVSVDFGPQTLMEGWVNFEVDNIESKVAKLANNFLEIENLIDATLAKFEVQVAMV</sequence>
<dbReference type="RefSeq" id="WP_379839405.1">
    <property type="nucleotide sequence ID" value="NZ_JBHRYQ010000001.1"/>
</dbReference>
<name>A0ABV7YYY8_9BACT</name>
<gene>
    <name evidence="1" type="ORF">ACFOOI_17820</name>
</gene>
<reference evidence="2" key="1">
    <citation type="journal article" date="2019" name="Int. J. Syst. Evol. Microbiol.">
        <title>The Global Catalogue of Microorganisms (GCM) 10K type strain sequencing project: providing services to taxonomists for standard genome sequencing and annotation.</title>
        <authorList>
            <consortium name="The Broad Institute Genomics Platform"/>
            <consortium name="The Broad Institute Genome Sequencing Center for Infectious Disease"/>
            <person name="Wu L."/>
            <person name="Ma J."/>
        </authorList>
    </citation>
    <scope>NUCLEOTIDE SEQUENCE [LARGE SCALE GENOMIC DNA]</scope>
    <source>
        <strain evidence="2">CECT 7956</strain>
    </source>
</reference>
<comment type="caution">
    <text evidence="1">The sequence shown here is derived from an EMBL/GenBank/DDBJ whole genome shotgun (WGS) entry which is preliminary data.</text>
</comment>
<protein>
    <submittedName>
        <fullName evidence="1">Uncharacterized protein</fullName>
    </submittedName>
</protein>
<dbReference type="Proteomes" id="UP001595616">
    <property type="component" value="Unassembled WGS sequence"/>
</dbReference>
<organism evidence="1 2">
    <name type="scientific">Lacihabitans lacunae</name>
    <dbReference type="NCBI Taxonomy" id="1028214"/>
    <lineage>
        <taxon>Bacteria</taxon>
        <taxon>Pseudomonadati</taxon>
        <taxon>Bacteroidota</taxon>
        <taxon>Cytophagia</taxon>
        <taxon>Cytophagales</taxon>
        <taxon>Leadbetterellaceae</taxon>
        <taxon>Lacihabitans</taxon>
    </lineage>
</organism>
<keyword evidence="2" id="KW-1185">Reference proteome</keyword>